<dbReference type="EMBL" id="JAULSR010000001">
    <property type="protein sequence ID" value="KAK0636535.1"/>
    <property type="molecule type" value="Genomic_DNA"/>
</dbReference>
<evidence type="ECO:0000313" key="7">
    <source>
        <dbReference type="Proteomes" id="UP001174934"/>
    </source>
</evidence>
<dbReference type="InterPro" id="IPR022694">
    <property type="entry name" value="3-OHacyl-CoA_DH"/>
</dbReference>
<gene>
    <name evidence="6" type="ORF">B0T17DRAFT_519330</name>
</gene>
<dbReference type="InterPro" id="IPR036291">
    <property type="entry name" value="NAD(P)-bd_dom_sf"/>
</dbReference>
<feature type="domain" description="3-hydroxyacyl-CoA dehydrogenase NAD binding" evidence="5">
    <location>
        <begin position="2"/>
        <end position="97"/>
    </location>
</feature>
<accession>A0AA39XMT4</accession>
<comment type="similarity">
    <text evidence="1">Belongs to the 3-hydroxyacyl-CoA dehydrogenase family.</text>
</comment>
<evidence type="ECO:0000256" key="1">
    <source>
        <dbReference type="ARBA" id="ARBA00009463"/>
    </source>
</evidence>
<feature type="site" description="Important for catalytic activity" evidence="3">
    <location>
        <position position="57"/>
    </location>
</feature>
<dbReference type="GO" id="GO:0016616">
    <property type="term" value="F:oxidoreductase activity, acting on the CH-OH group of donors, NAD or NADP as acceptor"/>
    <property type="evidence" value="ECO:0007669"/>
    <property type="project" value="InterPro"/>
</dbReference>
<dbReference type="Pfam" id="PF02737">
    <property type="entry name" value="3HCDH_N"/>
    <property type="match status" value="1"/>
</dbReference>
<dbReference type="PANTHER" id="PTHR48075:SF3">
    <property type="entry name" value="3-HYDROXYACYL-COA DEHYDROGENASE"/>
    <property type="match status" value="1"/>
</dbReference>
<dbReference type="PIRSF" id="PIRSF000105">
    <property type="entry name" value="HCDH"/>
    <property type="match status" value="1"/>
</dbReference>
<feature type="domain" description="3-hydroxyacyl-CoA dehydrogenase C-terminal" evidence="4">
    <location>
        <begin position="105"/>
        <end position="204"/>
    </location>
</feature>
<sequence>MAIDCLPESLELKMTVLSQLERLLPDPNCILASNSSSLQTSEMAPALRHPERLLNTHYFIPPRNRMVELMSSSHTHAAIFPFLADQMRGVGLTPLVVPAGVLSQGFIFNRIWAACKRETLGVLSEGVAQPADIDALFRDFFHAEKGPCERMDEIGLDTIAKIEAHYLELRPDLRDMGIQEPLDWLRIYYLEQHRLGEKSGDGLFTKEEREELNERHRMLRHRVVEETTDA</sequence>
<protein>
    <submittedName>
        <fullName evidence="6">3-hydroxyacyl-CoA dehydrogenase</fullName>
    </submittedName>
</protein>
<name>A0AA39XMT4_9PEZI</name>
<dbReference type="SUPFAM" id="SSF51735">
    <property type="entry name" value="NAD(P)-binding Rossmann-fold domains"/>
    <property type="match status" value="1"/>
</dbReference>
<dbReference type="SUPFAM" id="SSF48179">
    <property type="entry name" value="6-phosphogluconate dehydrogenase C-terminal domain-like"/>
    <property type="match status" value="1"/>
</dbReference>
<dbReference type="PANTHER" id="PTHR48075">
    <property type="entry name" value="3-HYDROXYACYL-COA DEHYDROGENASE FAMILY PROTEIN"/>
    <property type="match status" value="1"/>
</dbReference>
<reference evidence="6" key="1">
    <citation type="submission" date="2023-06" db="EMBL/GenBank/DDBJ databases">
        <title>Genome-scale phylogeny and comparative genomics of the fungal order Sordariales.</title>
        <authorList>
            <consortium name="Lawrence Berkeley National Laboratory"/>
            <person name="Hensen N."/>
            <person name="Bonometti L."/>
            <person name="Westerberg I."/>
            <person name="Brannstrom I.O."/>
            <person name="Guillou S."/>
            <person name="Cros-Aarteil S."/>
            <person name="Calhoun S."/>
            <person name="Haridas S."/>
            <person name="Kuo A."/>
            <person name="Mondo S."/>
            <person name="Pangilinan J."/>
            <person name="Riley R."/>
            <person name="LaButti K."/>
            <person name="Andreopoulos B."/>
            <person name="Lipzen A."/>
            <person name="Chen C."/>
            <person name="Yanf M."/>
            <person name="Daum C."/>
            <person name="Ng V."/>
            <person name="Clum A."/>
            <person name="Steindorff A."/>
            <person name="Ohm R."/>
            <person name="Martin F."/>
            <person name="Silar P."/>
            <person name="Natvig D."/>
            <person name="Lalanne C."/>
            <person name="Gautier V."/>
            <person name="Ament-velasquez S.L."/>
            <person name="Kruys A."/>
            <person name="Hutchinson M.I."/>
            <person name="Powell A.J."/>
            <person name="Barry K."/>
            <person name="Miller A.N."/>
            <person name="Grigoriev I.V."/>
            <person name="Debuchy R."/>
            <person name="Gladieux P."/>
            <person name="Thoren M.H."/>
            <person name="Johannesson H."/>
        </authorList>
    </citation>
    <scope>NUCLEOTIDE SEQUENCE</scope>
    <source>
        <strain evidence="6">SMH3391-2</strain>
    </source>
</reference>
<dbReference type="GO" id="GO:0006631">
    <property type="term" value="P:fatty acid metabolic process"/>
    <property type="evidence" value="ECO:0007669"/>
    <property type="project" value="InterPro"/>
</dbReference>
<dbReference type="InterPro" id="IPR006176">
    <property type="entry name" value="3-OHacyl-CoA_DH_NAD-bd"/>
</dbReference>
<comment type="caution">
    <text evidence="6">The sequence shown here is derived from an EMBL/GenBank/DDBJ whole genome shotgun (WGS) entry which is preliminary data.</text>
</comment>
<dbReference type="Proteomes" id="UP001174934">
    <property type="component" value="Unassembled WGS sequence"/>
</dbReference>
<dbReference type="AlphaFoldDB" id="A0AA39XMT4"/>
<evidence type="ECO:0000256" key="3">
    <source>
        <dbReference type="PIRSR" id="PIRSR000105-1"/>
    </source>
</evidence>
<dbReference type="InterPro" id="IPR008927">
    <property type="entry name" value="6-PGluconate_DH-like_C_sf"/>
</dbReference>
<dbReference type="InterPro" id="IPR006108">
    <property type="entry name" value="3HC_DH_C"/>
</dbReference>
<proteinExistence type="inferred from homology"/>
<evidence type="ECO:0000256" key="2">
    <source>
        <dbReference type="ARBA" id="ARBA00023002"/>
    </source>
</evidence>
<keyword evidence="2" id="KW-0560">Oxidoreductase</keyword>
<dbReference type="Gene3D" id="1.10.1040.10">
    <property type="entry name" value="N-(1-d-carboxylethyl)-l-norvaline Dehydrogenase, domain 2"/>
    <property type="match status" value="1"/>
</dbReference>
<keyword evidence="7" id="KW-1185">Reference proteome</keyword>
<evidence type="ECO:0000313" key="6">
    <source>
        <dbReference type="EMBL" id="KAK0636535.1"/>
    </source>
</evidence>
<dbReference type="Gene3D" id="3.40.50.720">
    <property type="entry name" value="NAD(P)-binding Rossmann-like Domain"/>
    <property type="match status" value="1"/>
</dbReference>
<organism evidence="6 7">
    <name type="scientific">Bombardia bombarda</name>
    <dbReference type="NCBI Taxonomy" id="252184"/>
    <lineage>
        <taxon>Eukaryota</taxon>
        <taxon>Fungi</taxon>
        <taxon>Dikarya</taxon>
        <taxon>Ascomycota</taxon>
        <taxon>Pezizomycotina</taxon>
        <taxon>Sordariomycetes</taxon>
        <taxon>Sordariomycetidae</taxon>
        <taxon>Sordariales</taxon>
        <taxon>Lasiosphaeriaceae</taxon>
        <taxon>Bombardia</taxon>
    </lineage>
</organism>
<dbReference type="InterPro" id="IPR013328">
    <property type="entry name" value="6PGD_dom2"/>
</dbReference>
<evidence type="ECO:0000259" key="5">
    <source>
        <dbReference type="Pfam" id="PF02737"/>
    </source>
</evidence>
<evidence type="ECO:0000259" key="4">
    <source>
        <dbReference type="Pfam" id="PF00725"/>
    </source>
</evidence>
<dbReference type="Pfam" id="PF00725">
    <property type="entry name" value="3HCDH"/>
    <property type="match status" value="1"/>
</dbReference>
<dbReference type="GO" id="GO:0070403">
    <property type="term" value="F:NAD+ binding"/>
    <property type="evidence" value="ECO:0007669"/>
    <property type="project" value="InterPro"/>
</dbReference>